<dbReference type="SUPFAM" id="SSF63515">
    <property type="entry name" value="Outer surface protein C (OspC)"/>
    <property type="match status" value="1"/>
</dbReference>
<keyword evidence="6 8" id="KW-0449">Lipoprotein</keyword>
<evidence type="ECO:0000256" key="4">
    <source>
        <dbReference type="ARBA" id="ARBA00023139"/>
    </source>
</evidence>
<keyword evidence="4" id="KW-0564">Palmitate</keyword>
<dbReference type="InterPro" id="IPR001800">
    <property type="entry name" value="Lipoprotein_OspC"/>
</dbReference>
<keyword evidence="3" id="KW-0472">Membrane</keyword>
<accession>A0ABZ0MIS3</accession>
<keyword evidence="2 7" id="KW-0732">Signal</keyword>
<dbReference type="RefSeq" id="WP_316256706.1">
    <property type="nucleotide sequence ID" value="NZ_CP136582.1"/>
</dbReference>
<sequence>MKKNTLSAILMTLFLFISCNNSGKDGNSASTNPADESVKGPNLTEISKKIMDSNTVVLAVKEVEALLSSIDELATKAIGKKIDANGSLVADATDFNTSLLAGAYAISSLITEKLNKLKNSEGLKEKIAEAKKCSDDFTKKLKDSHQELGVANGAATADNAKKAILKTNATKDKGAEELEKLFKAVESLSKAAQDMLTNSVKELTSPVVAETPKKP</sequence>
<keyword evidence="8" id="KW-0614">Plasmid</keyword>
<evidence type="ECO:0000256" key="1">
    <source>
        <dbReference type="ARBA" id="ARBA00004459"/>
    </source>
</evidence>
<evidence type="ECO:0000256" key="3">
    <source>
        <dbReference type="ARBA" id="ARBA00023136"/>
    </source>
</evidence>
<dbReference type="Pfam" id="PF01441">
    <property type="entry name" value="Lipoprotein_6"/>
    <property type="match status" value="1"/>
</dbReference>
<evidence type="ECO:0000256" key="6">
    <source>
        <dbReference type="ARBA" id="ARBA00023288"/>
    </source>
</evidence>
<evidence type="ECO:0000256" key="2">
    <source>
        <dbReference type="ARBA" id="ARBA00022729"/>
    </source>
</evidence>
<dbReference type="PROSITE" id="PS51257">
    <property type="entry name" value="PROKAR_LIPOPROTEIN"/>
    <property type="match status" value="1"/>
</dbReference>
<protein>
    <submittedName>
        <fullName evidence="8">Vsp/OspC family lipoprotein</fullName>
    </submittedName>
</protein>
<feature type="signal peptide" evidence="7">
    <location>
        <begin position="1"/>
        <end position="23"/>
    </location>
</feature>
<evidence type="ECO:0000256" key="5">
    <source>
        <dbReference type="ARBA" id="ARBA00023237"/>
    </source>
</evidence>
<dbReference type="Gene3D" id="1.20.120.240">
    <property type="entry name" value="Lipoprotein, type 6"/>
    <property type="match status" value="1"/>
</dbReference>
<dbReference type="Proteomes" id="UP001304851">
    <property type="component" value="Plasmid cp26"/>
</dbReference>
<evidence type="ECO:0000313" key="8">
    <source>
        <dbReference type="EMBL" id="WOY07576.1"/>
    </source>
</evidence>
<evidence type="ECO:0000313" key="9">
    <source>
        <dbReference type="Proteomes" id="UP001304851"/>
    </source>
</evidence>
<keyword evidence="5" id="KW-0998">Cell outer membrane</keyword>
<keyword evidence="9" id="KW-1185">Reference proteome</keyword>
<comment type="subcellular location">
    <subcellularLocation>
        <location evidence="1">Cell outer membrane</location>
        <topology evidence="1">Lipid-anchor</topology>
    </subcellularLocation>
</comment>
<gene>
    <name evidence="8" type="ORF">QIA18_04730</name>
</gene>
<organism evidence="8 9">
    <name type="scientific">Borreliella carolinensis</name>
    <dbReference type="NCBI Taxonomy" id="478174"/>
    <lineage>
        <taxon>Bacteria</taxon>
        <taxon>Pseudomonadati</taxon>
        <taxon>Spirochaetota</taxon>
        <taxon>Spirochaetia</taxon>
        <taxon>Spirochaetales</taxon>
        <taxon>Borreliaceae</taxon>
        <taxon>Borreliella</taxon>
    </lineage>
</organism>
<name>A0ABZ0MIS3_9SPIR</name>
<dbReference type="InterPro" id="IPR036437">
    <property type="entry name" value="OspC-like_sf"/>
</dbReference>
<reference evidence="8" key="1">
    <citation type="submission" date="2023-10" db="EMBL/GenBank/DDBJ databases">
        <title>Borreliella carolinensis strain SCGT-18 genome sequence (chromosome, lp54, lp17, cp26).</title>
        <authorList>
            <person name="Mongodin E.F."/>
            <person name="Rudenko N."/>
            <person name="Fraser C.M."/>
            <person name="Schutzer S."/>
            <person name="Luft B."/>
            <person name="Morgan R."/>
            <person name="Qiu W."/>
        </authorList>
    </citation>
    <scope>NUCLEOTIDE SEQUENCE [LARGE SCALE GENOMIC DNA]</scope>
    <source>
        <strain evidence="8">SCGT-18</strain>
    </source>
</reference>
<geneLocation type="plasmid" evidence="8 9">
    <name>cp26</name>
</geneLocation>
<proteinExistence type="predicted"/>
<evidence type="ECO:0000256" key="7">
    <source>
        <dbReference type="SAM" id="SignalP"/>
    </source>
</evidence>
<feature type="chain" id="PRO_5046881602" evidence="7">
    <location>
        <begin position="24"/>
        <end position="215"/>
    </location>
</feature>
<dbReference type="EMBL" id="CP136582">
    <property type="protein sequence ID" value="WOY07576.1"/>
    <property type="molecule type" value="Genomic_DNA"/>
</dbReference>